<dbReference type="SUPFAM" id="SSF55486">
    <property type="entry name" value="Metalloproteases ('zincins'), catalytic domain"/>
    <property type="match status" value="1"/>
</dbReference>
<dbReference type="PROSITE" id="PS50215">
    <property type="entry name" value="ADAM_MEPRO"/>
    <property type="match status" value="1"/>
</dbReference>
<feature type="compositionally biased region" description="Pro residues" evidence="5">
    <location>
        <begin position="885"/>
        <end position="898"/>
    </location>
</feature>
<dbReference type="SUPFAM" id="SSF57552">
    <property type="entry name" value="Blood coagulation inhibitor (disintegrin)"/>
    <property type="match status" value="1"/>
</dbReference>
<dbReference type="OrthoDB" id="5951731at2759"/>
<dbReference type="GO" id="GO:0006508">
    <property type="term" value="P:proteolysis"/>
    <property type="evidence" value="ECO:0007669"/>
    <property type="project" value="InterPro"/>
</dbReference>
<accession>A0A067MQ35</accession>
<feature type="region of interest" description="Disordered" evidence="5">
    <location>
        <begin position="877"/>
        <end position="914"/>
    </location>
</feature>
<comment type="function">
    <text evidence="2">Probable zinc protease.</text>
</comment>
<keyword evidence="11" id="KW-1185">Reference proteome</keyword>
<dbReference type="InterPro" id="IPR001590">
    <property type="entry name" value="Peptidase_M12B"/>
</dbReference>
<evidence type="ECO:0000313" key="11">
    <source>
        <dbReference type="Proteomes" id="UP000027195"/>
    </source>
</evidence>
<feature type="domain" description="Peptidase M12B" evidence="9">
    <location>
        <begin position="329"/>
        <end position="553"/>
    </location>
</feature>
<sequence length="914" mass="97248">MTTRNLFRRWRPLLASFAFVFWLNCAAASSQPPRPLKRLAHPSSLALDIVARSPSPPTSLHSRSIPFDSPVLHHSDSFRLTISAFSETYHLHLRPNDHLIHPAARVNYYRNSPDGGPAILDRTEPLLREAIKVYWGEVVHPDGTSQRMREDAAGGVHRAPGDAPHVLGWARIMVHDQGDSDSGTEPVFEGAFTVNGVAHHVVTKENYLRNKHELDPEVGASTDDPLGHLVIFRDSDLISEEDAEVAPMTCAHDSLEYNVDEDNHPVLRWGAGLDHPIDSLPWYDSLGVLSEPHTSRVKRGDINNAGGMNMSSNFIGSIGSNAGCPKTQKIVYVGVAADCEYVQKYGTTAGATTQILNNFNSASSLYKTTFNVSLGVVELNVQDPVCPTSPPSNAPWNVPCSNSTDLNTRLSLISAWRGQKGPSDGAGLWHLMSGCPTGSEVGVAWLGQLCNVQSSGVSPQVVSGTAVTTASRSEWQVVAHETGHNFGAIHDCTSGCSLTDGCCPLTSSTCDAAAAFVMSPVSEPGEITFSACTVGNICSVLQSTLNTTCLQDPDSGTRVISLQMCGNGIVEAGEDCDPGVGNTSPCCDSTTCKFTAGAVCDPKSSDCCSGSCQFAPSTQVCRPAKDAKCDIAEMCTGNNSTCPADKTVADGTSCGSNGLACASGLCTSINLQCQTVGASMGLQKACPSKNDQSCLVSCQDPTKANFCVQTQTSLVDGSPCGYGGTCKSNKCISGSWWDTFKAWFVDNKQISIPVTVIVGVIVVLVLWGILSAIRRCCCGRRDKGVIAAPPMQNVGHQRLNSWAPYPGPNGPLPPVAEDGTVRPETSPLMYSGPPGPFGSDMSHHTGFTDPRPRTISRESEDWGNRWSSQHALVPNGVAPANSLYPGPPPGYSFPPTPTTPTRGEWVNGNHYNGR</sequence>
<feature type="active site" evidence="4">
    <location>
        <position position="481"/>
    </location>
</feature>
<evidence type="ECO:0000256" key="5">
    <source>
        <dbReference type="SAM" id="MobiDB-lite"/>
    </source>
</evidence>
<evidence type="ECO:0000256" key="2">
    <source>
        <dbReference type="ARBA" id="ARBA00056552"/>
    </source>
</evidence>
<evidence type="ECO:0000256" key="4">
    <source>
        <dbReference type="PROSITE-ProRule" id="PRU00276"/>
    </source>
</evidence>
<dbReference type="InterPro" id="IPR024079">
    <property type="entry name" value="MetalloPept_cat_dom_sf"/>
</dbReference>
<evidence type="ECO:0000259" key="8">
    <source>
        <dbReference type="PROSITE" id="PS50214"/>
    </source>
</evidence>
<dbReference type="Proteomes" id="UP000027195">
    <property type="component" value="Unassembled WGS sequence"/>
</dbReference>
<evidence type="ECO:0000256" key="3">
    <source>
        <dbReference type="ARBA" id="ARBA00074021"/>
    </source>
</evidence>
<gene>
    <name evidence="10" type="ORF">BOTBODRAFT_29847</name>
</gene>
<keyword evidence="6" id="KW-0472">Membrane</keyword>
<feature type="binding site" evidence="4">
    <location>
        <position position="480"/>
    </location>
    <ligand>
        <name>Zn(2+)</name>
        <dbReference type="ChEBI" id="CHEBI:29105"/>
        <note>catalytic</note>
    </ligand>
</feature>
<evidence type="ECO:0000313" key="10">
    <source>
        <dbReference type="EMBL" id="KDQ17689.1"/>
    </source>
</evidence>
<feature type="signal peptide" evidence="7">
    <location>
        <begin position="1"/>
        <end position="28"/>
    </location>
</feature>
<dbReference type="Pfam" id="PF13688">
    <property type="entry name" value="Reprolysin_5"/>
    <property type="match status" value="1"/>
</dbReference>
<dbReference type="Gene3D" id="3.40.390.10">
    <property type="entry name" value="Collagenase (Catalytic Domain)"/>
    <property type="match status" value="1"/>
</dbReference>
<dbReference type="Gene3D" id="4.10.70.10">
    <property type="entry name" value="Disintegrin domain"/>
    <property type="match status" value="1"/>
</dbReference>
<dbReference type="HOGENOM" id="CLU_012383_2_0_1"/>
<protein>
    <recommendedName>
        <fullName evidence="3">Disintegrin and metalloproteinase domain-containing protein B</fullName>
    </recommendedName>
</protein>
<dbReference type="Pfam" id="PF00200">
    <property type="entry name" value="Disintegrin"/>
    <property type="match status" value="1"/>
</dbReference>
<feature type="transmembrane region" description="Helical" evidence="6">
    <location>
        <begin position="750"/>
        <end position="773"/>
    </location>
</feature>
<name>A0A067MQ35_BOTB1</name>
<dbReference type="GO" id="GO:0046872">
    <property type="term" value="F:metal ion binding"/>
    <property type="evidence" value="ECO:0007669"/>
    <property type="project" value="UniProtKB-KW"/>
</dbReference>
<feature type="chain" id="PRO_5001641455" description="Disintegrin and metalloproteinase domain-containing protein B" evidence="7">
    <location>
        <begin position="29"/>
        <end position="914"/>
    </location>
</feature>
<keyword evidence="6" id="KW-0812">Transmembrane</keyword>
<dbReference type="STRING" id="930990.A0A067MQ35"/>
<feature type="domain" description="Disintegrin" evidence="8">
    <location>
        <begin position="562"/>
        <end position="650"/>
    </location>
</feature>
<feature type="binding site" evidence="4">
    <location>
        <position position="484"/>
    </location>
    <ligand>
        <name>Zn(2+)</name>
        <dbReference type="ChEBI" id="CHEBI:29105"/>
        <note>catalytic</note>
    </ligand>
</feature>
<keyword evidence="4" id="KW-0479">Metal-binding</keyword>
<evidence type="ECO:0000259" key="9">
    <source>
        <dbReference type="PROSITE" id="PS50215"/>
    </source>
</evidence>
<dbReference type="Pfam" id="PF01562">
    <property type="entry name" value="Pep_M12B_propep"/>
    <property type="match status" value="1"/>
</dbReference>
<dbReference type="PANTHER" id="PTHR11905:SF159">
    <property type="entry name" value="ADAM METALLOPROTEASE"/>
    <property type="match status" value="1"/>
</dbReference>
<proteinExistence type="predicted"/>
<organism evidence="10 11">
    <name type="scientific">Botryobasidium botryosum (strain FD-172 SS1)</name>
    <dbReference type="NCBI Taxonomy" id="930990"/>
    <lineage>
        <taxon>Eukaryota</taxon>
        <taxon>Fungi</taxon>
        <taxon>Dikarya</taxon>
        <taxon>Basidiomycota</taxon>
        <taxon>Agaricomycotina</taxon>
        <taxon>Agaricomycetes</taxon>
        <taxon>Cantharellales</taxon>
        <taxon>Botryobasidiaceae</taxon>
        <taxon>Botryobasidium</taxon>
    </lineage>
</organism>
<dbReference type="GO" id="GO:0004222">
    <property type="term" value="F:metalloendopeptidase activity"/>
    <property type="evidence" value="ECO:0007669"/>
    <property type="project" value="InterPro"/>
</dbReference>
<feature type="binding site" evidence="4">
    <location>
        <position position="490"/>
    </location>
    <ligand>
        <name>Zn(2+)</name>
        <dbReference type="ChEBI" id="CHEBI:29105"/>
        <note>catalytic</note>
    </ligand>
</feature>
<keyword evidence="4" id="KW-0862">Zinc</keyword>
<keyword evidence="6" id="KW-1133">Transmembrane helix</keyword>
<dbReference type="PANTHER" id="PTHR11905">
    <property type="entry name" value="ADAM A DISINTEGRIN AND METALLOPROTEASE DOMAIN"/>
    <property type="match status" value="1"/>
</dbReference>
<dbReference type="InterPro" id="IPR001762">
    <property type="entry name" value="Disintegrin_dom"/>
</dbReference>
<keyword evidence="1" id="KW-1015">Disulfide bond</keyword>
<evidence type="ECO:0000256" key="6">
    <source>
        <dbReference type="SAM" id="Phobius"/>
    </source>
</evidence>
<evidence type="ECO:0000256" key="1">
    <source>
        <dbReference type="ARBA" id="ARBA00023157"/>
    </source>
</evidence>
<dbReference type="PROSITE" id="PS50214">
    <property type="entry name" value="DISINTEGRIN_2"/>
    <property type="match status" value="1"/>
</dbReference>
<evidence type="ECO:0000256" key="7">
    <source>
        <dbReference type="SAM" id="SignalP"/>
    </source>
</evidence>
<dbReference type="InParanoid" id="A0A067MQ35"/>
<dbReference type="InterPro" id="IPR036436">
    <property type="entry name" value="Disintegrin_dom_sf"/>
</dbReference>
<keyword evidence="7" id="KW-0732">Signal</keyword>
<dbReference type="InterPro" id="IPR002870">
    <property type="entry name" value="Peptidase_M12B_N"/>
</dbReference>
<dbReference type="SMART" id="SM00050">
    <property type="entry name" value="DISIN"/>
    <property type="match status" value="1"/>
</dbReference>
<reference evidence="11" key="1">
    <citation type="journal article" date="2014" name="Proc. Natl. Acad. Sci. U.S.A.">
        <title>Extensive sampling of basidiomycete genomes demonstrates inadequacy of the white-rot/brown-rot paradigm for wood decay fungi.</title>
        <authorList>
            <person name="Riley R."/>
            <person name="Salamov A.A."/>
            <person name="Brown D.W."/>
            <person name="Nagy L.G."/>
            <person name="Floudas D."/>
            <person name="Held B.W."/>
            <person name="Levasseur A."/>
            <person name="Lombard V."/>
            <person name="Morin E."/>
            <person name="Otillar R."/>
            <person name="Lindquist E.A."/>
            <person name="Sun H."/>
            <person name="LaButti K.M."/>
            <person name="Schmutz J."/>
            <person name="Jabbour D."/>
            <person name="Luo H."/>
            <person name="Baker S.E."/>
            <person name="Pisabarro A.G."/>
            <person name="Walton J.D."/>
            <person name="Blanchette R.A."/>
            <person name="Henrissat B."/>
            <person name="Martin F."/>
            <person name="Cullen D."/>
            <person name="Hibbett D.S."/>
            <person name="Grigoriev I.V."/>
        </authorList>
    </citation>
    <scope>NUCLEOTIDE SEQUENCE [LARGE SCALE GENOMIC DNA]</scope>
    <source>
        <strain evidence="11">FD-172 SS1</strain>
    </source>
</reference>
<comment type="caution">
    <text evidence="4">Lacks conserved residue(s) required for the propagation of feature annotation.</text>
</comment>
<dbReference type="EMBL" id="KL198023">
    <property type="protein sequence ID" value="KDQ17689.1"/>
    <property type="molecule type" value="Genomic_DNA"/>
</dbReference>
<dbReference type="FunFam" id="4.10.70.10:FF:000003">
    <property type="entry name" value="Disintegrin and metalloproteinase domain-containing protein 17"/>
    <property type="match status" value="1"/>
</dbReference>
<dbReference type="AlphaFoldDB" id="A0A067MQ35"/>